<dbReference type="Pfam" id="PF02033">
    <property type="entry name" value="RBFA"/>
    <property type="match status" value="1"/>
</dbReference>
<dbReference type="GO" id="GO:0030490">
    <property type="term" value="P:maturation of SSU-rRNA"/>
    <property type="evidence" value="ECO:0007669"/>
    <property type="project" value="UniProtKB-UniRule"/>
</dbReference>
<accession>A0AA86T8R1</accession>
<dbReference type="Proteomes" id="UP001179121">
    <property type="component" value="Chromosome"/>
</dbReference>
<name>A0AA86T8R1_9BACT</name>
<dbReference type="SUPFAM" id="SSF89919">
    <property type="entry name" value="Ribosome-binding factor A, RbfA"/>
    <property type="match status" value="1"/>
</dbReference>
<evidence type="ECO:0000313" key="3">
    <source>
        <dbReference type="EMBL" id="CAI4033677.1"/>
    </source>
</evidence>
<keyword evidence="2" id="KW-0963">Cytoplasm</keyword>
<protein>
    <recommendedName>
        <fullName evidence="2">Ribosome-binding factor A</fullName>
    </recommendedName>
</protein>
<dbReference type="PANTHER" id="PTHR33515">
    <property type="entry name" value="RIBOSOME-BINDING FACTOR A, CHLOROPLASTIC-RELATED"/>
    <property type="match status" value="1"/>
</dbReference>
<dbReference type="InterPro" id="IPR020053">
    <property type="entry name" value="Ribosome-bd_factorA_CS"/>
</dbReference>
<dbReference type="GO" id="GO:0043024">
    <property type="term" value="F:ribosomal small subunit binding"/>
    <property type="evidence" value="ECO:0007669"/>
    <property type="project" value="TreeGrafter"/>
</dbReference>
<sequence length="127" mass="14335">MKPVTKRATRVADQIRMEVADILMRKVRDPRLRAVTVTEVSVTNDLRLARVYFTAGLDGMPDREIAAGLTKAAGFIRSELGQRLELRYTPELVFFKDISGPRGDRVLALLDEVRPARDEPPKSEQVE</sequence>
<dbReference type="Gene3D" id="3.30.300.20">
    <property type="match status" value="1"/>
</dbReference>
<comment type="subunit">
    <text evidence="2">Monomer. Binds 30S ribosomal subunits, but not 50S ribosomal subunits or 70S ribosomes.</text>
</comment>
<dbReference type="InterPro" id="IPR015946">
    <property type="entry name" value="KH_dom-like_a/b"/>
</dbReference>
<proteinExistence type="inferred from homology"/>
<dbReference type="NCBIfam" id="TIGR00082">
    <property type="entry name" value="rbfA"/>
    <property type="match status" value="1"/>
</dbReference>
<dbReference type="KEGG" id="nti:DNFV4_04119"/>
<evidence type="ECO:0000256" key="1">
    <source>
        <dbReference type="ARBA" id="ARBA00022517"/>
    </source>
</evidence>
<keyword evidence="4" id="KW-1185">Reference proteome</keyword>
<dbReference type="RefSeq" id="WP_289271088.1">
    <property type="nucleotide sequence ID" value="NZ_OX365700.1"/>
</dbReference>
<comment type="function">
    <text evidence="2">One of several proteins that assist in the late maturation steps of the functional core of the 30S ribosomal subunit. Associates with free 30S ribosomal subunits (but not with 30S subunits that are part of 70S ribosomes or polysomes). Required for efficient processing of 16S rRNA. May interact with the 5'-terminal helix region of 16S rRNA.</text>
</comment>
<organism evidence="3 4">
    <name type="scientific">Nitrospira tepida</name>
    <dbReference type="NCBI Taxonomy" id="2973512"/>
    <lineage>
        <taxon>Bacteria</taxon>
        <taxon>Pseudomonadati</taxon>
        <taxon>Nitrospirota</taxon>
        <taxon>Nitrospiria</taxon>
        <taxon>Nitrospirales</taxon>
        <taxon>Nitrospiraceae</taxon>
        <taxon>Nitrospira</taxon>
    </lineage>
</organism>
<gene>
    <name evidence="2" type="primary">rbfA</name>
    <name evidence="3" type="ORF">DNFV4_04119</name>
</gene>
<dbReference type="InterPro" id="IPR000238">
    <property type="entry name" value="RbfA"/>
</dbReference>
<dbReference type="AlphaFoldDB" id="A0AA86T8R1"/>
<dbReference type="PANTHER" id="PTHR33515:SF1">
    <property type="entry name" value="RIBOSOME-BINDING FACTOR A, CHLOROPLASTIC-RELATED"/>
    <property type="match status" value="1"/>
</dbReference>
<dbReference type="InterPro" id="IPR023799">
    <property type="entry name" value="RbfA_dom_sf"/>
</dbReference>
<dbReference type="PROSITE" id="PS01319">
    <property type="entry name" value="RBFA"/>
    <property type="match status" value="1"/>
</dbReference>
<evidence type="ECO:0000313" key="4">
    <source>
        <dbReference type="Proteomes" id="UP001179121"/>
    </source>
</evidence>
<comment type="similarity">
    <text evidence="2">Belongs to the RbfA family.</text>
</comment>
<comment type="subcellular location">
    <subcellularLocation>
        <location evidence="2">Cytoplasm</location>
    </subcellularLocation>
</comment>
<dbReference type="GO" id="GO:0005829">
    <property type="term" value="C:cytosol"/>
    <property type="evidence" value="ECO:0007669"/>
    <property type="project" value="TreeGrafter"/>
</dbReference>
<keyword evidence="1 2" id="KW-0690">Ribosome biogenesis</keyword>
<evidence type="ECO:0000256" key="2">
    <source>
        <dbReference type="HAMAP-Rule" id="MF_00003"/>
    </source>
</evidence>
<dbReference type="HAMAP" id="MF_00003">
    <property type="entry name" value="RbfA"/>
    <property type="match status" value="1"/>
</dbReference>
<dbReference type="EMBL" id="OX365700">
    <property type="protein sequence ID" value="CAI4033677.1"/>
    <property type="molecule type" value="Genomic_DNA"/>
</dbReference>
<reference evidence="3" key="1">
    <citation type="submission" date="2022-10" db="EMBL/GenBank/DDBJ databases">
        <authorList>
            <person name="Koch H."/>
        </authorList>
    </citation>
    <scope>NUCLEOTIDE SEQUENCE</scope>
    <source>
        <strain evidence="3">DNF</strain>
    </source>
</reference>